<evidence type="ECO:0008006" key="3">
    <source>
        <dbReference type="Google" id="ProtNLM"/>
    </source>
</evidence>
<reference evidence="1 2" key="1">
    <citation type="submission" date="2018-07" db="EMBL/GenBank/DDBJ databases">
        <title>Genomic Encyclopedia of Type Strains, Phase IV (KMG-IV): sequencing the most valuable type-strain genomes for metagenomic binning, comparative biology and taxonomic classification.</title>
        <authorList>
            <person name="Goeker M."/>
        </authorList>
    </citation>
    <scope>NUCLEOTIDE SEQUENCE [LARGE SCALE GENOMIC DNA]</scope>
    <source>
        <strain evidence="1 2">DSM 25281</strain>
    </source>
</reference>
<dbReference type="AlphaFoldDB" id="A0A370GQ95"/>
<dbReference type="Proteomes" id="UP000255326">
    <property type="component" value="Unassembled WGS sequence"/>
</dbReference>
<protein>
    <recommendedName>
        <fullName evidence="3">Group-specific protein</fullName>
    </recommendedName>
</protein>
<organism evidence="1 2">
    <name type="scientific">Falsibacillus pallidus</name>
    <dbReference type="NCBI Taxonomy" id="493781"/>
    <lineage>
        <taxon>Bacteria</taxon>
        <taxon>Bacillati</taxon>
        <taxon>Bacillota</taxon>
        <taxon>Bacilli</taxon>
        <taxon>Bacillales</taxon>
        <taxon>Bacillaceae</taxon>
        <taxon>Falsibacillus</taxon>
    </lineage>
</organism>
<evidence type="ECO:0000313" key="1">
    <source>
        <dbReference type="EMBL" id="RDI45681.1"/>
    </source>
</evidence>
<dbReference type="EMBL" id="QQAY01000002">
    <property type="protein sequence ID" value="RDI45681.1"/>
    <property type="molecule type" value="Genomic_DNA"/>
</dbReference>
<gene>
    <name evidence="1" type="ORF">DFR59_102313</name>
</gene>
<proteinExistence type="predicted"/>
<sequence>MEQRRLHHIQNLAYDIMEKMNADSKEQDMEHMQKIIDYLSRAIGSLTDPTGKFSIDYVEEKVASAHYLLFQNEKKLYRKSFHI</sequence>
<evidence type="ECO:0000313" key="2">
    <source>
        <dbReference type="Proteomes" id="UP000255326"/>
    </source>
</evidence>
<dbReference type="OrthoDB" id="2896931at2"/>
<keyword evidence="2" id="KW-1185">Reference proteome</keyword>
<accession>A0A370GQ95</accession>
<name>A0A370GQ95_9BACI</name>
<comment type="caution">
    <text evidence="1">The sequence shown here is derived from an EMBL/GenBank/DDBJ whole genome shotgun (WGS) entry which is preliminary data.</text>
</comment>